<gene>
    <name evidence="2" type="ORF">SAMN05421504_103489</name>
</gene>
<sequence length="127" mass="13230">MSRVSRAGLAMASAVAGLALATAPAQAATQSVTQTQINQCGWLPIPAGWIDTGHFYSGACGSSITLNTFVLVQGSSVPVGSQLTMCATTQYQPPAGWNIVSGLFNQPSCATFSPTLDKNAYRVQRFS</sequence>
<proteinExistence type="predicted"/>
<keyword evidence="3" id="KW-1185">Reference proteome</keyword>
<feature type="signal peptide" evidence="1">
    <location>
        <begin position="1"/>
        <end position="27"/>
    </location>
</feature>
<evidence type="ECO:0000256" key="1">
    <source>
        <dbReference type="SAM" id="SignalP"/>
    </source>
</evidence>
<dbReference type="Proteomes" id="UP000199515">
    <property type="component" value="Unassembled WGS sequence"/>
</dbReference>
<dbReference type="EMBL" id="FNON01000003">
    <property type="protein sequence ID" value="SDX68938.1"/>
    <property type="molecule type" value="Genomic_DNA"/>
</dbReference>
<dbReference type="AlphaFoldDB" id="A0A1H3DS53"/>
<organism evidence="2 3">
    <name type="scientific">Amycolatopsis xylanica</name>
    <dbReference type="NCBI Taxonomy" id="589385"/>
    <lineage>
        <taxon>Bacteria</taxon>
        <taxon>Bacillati</taxon>
        <taxon>Actinomycetota</taxon>
        <taxon>Actinomycetes</taxon>
        <taxon>Pseudonocardiales</taxon>
        <taxon>Pseudonocardiaceae</taxon>
        <taxon>Amycolatopsis</taxon>
    </lineage>
</organism>
<reference evidence="2 3" key="1">
    <citation type="submission" date="2016-10" db="EMBL/GenBank/DDBJ databases">
        <authorList>
            <person name="de Groot N.N."/>
        </authorList>
    </citation>
    <scope>NUCLEOTIDE SEQUENCE [LARGE SCALE GENOMIC DNA]</scope>
    <source>
        <strain evidence="2 3">CPCC 202699</strain>
    </source>
</reference>
<evidence type="ECO:0000313" key="2">
    <source>
        <dbReference type="EMBL" id="SDX68938.1"/>
    </source>
</evidence>
<evidence type="ECO:0008006" key="4">
    <source>
        <dbReference type="Google" id="ProtNLM"/>
    </source>
</evidence>
<dbReference type="OrthoDB" id="5525250at2"/>
<keyword evidence="1" id="KW-0732">Signal</keyword>
<dbReference type="RefSeq" id="WP_143047070.1">
    <property type="nucleotide sequence ID" value="NZ_FNON01000003.1"/>
</dbReference>
<name>A0A1H3DS53_9PSEU</name>
<evidence type="ECO:0000313" key="3">
    <source>
        <dbReference type="Proteomes" id="UP000199515"/>
    </source>
</evidence>
<feature type="chain" id="PRO_5011644732" description="Peptidase inhibitor family I36" evidence="1">
    <location>
        <begin position="28"/>
        <end position="127"/>
    </location>
</feature>
<accession>A0A1H3DS53</accession>
<protein>
    <recommendedName>
        <fullName evidence="4">Peptidase inhibitor family I36</fullName>
    </recommendedName>
</protein>